<accession>A0A6S7KJ28</accession>
<organism evidence="3 4">
    <name type="scientific">Paramuricea clavata</name>
    <name type="common">Red gorgonian</name>
    <name type="synonym">Violescent sea-whip</name>
    <dbReference type="NCBI Taxonomy" id="317549"/>
    <lineage>
        <taxon>Eukaryota</taxon>
        <taxon>Metazoa</taxon>
        <taxon>Cnidaria</taxon>
        <taxon>Anthozoa</taxon>
        <taxon>Octocorallia</taxon>
        <taxon>Malacalcyonacea</taxon>
        <taxon>Plexauridae</taxon>
        <taxon>Paramuricea</taxon>
    </lineage>
</organism>
<proteinExistence type="predicted"/>
<keyword evidence="2" id="KW-0812">Transmembrane</keyword>
<evidence type="ECO:0000256" key="1">
    <source>
        <dbReference type="SAM" id="MobiDB-lite"/>
    </source>
</evidence>
<name>A0A6S7KJ28_PARCT</name>
<protein>
    <submittedName>
        <fullName evidence="3">Uncharacterized protein</fullName>
    </submittedName>
</protein>
<reference evidence="3" key="1">
    <citation type="submission" date="2020-04" db="EMBL/GenBank/DDBJ databases">
        <authorList>
            <person name="Alioto T."/>
            <person name="Alioto T."/>
            <person name="Gomez Garrido J."/>
        </authorList>
    </citation>
    <scope>NUCLEOTIDE SEQUENCE</scope>
    <source>
        <strain evidence="3">A484AB</strain>
    </source>
</reference>
<keyword evidence="2" id="KW-1133">Transmembrane helix</keyword>
<evidence type="ECO:0000256" key="2">
    <source>
        <dbReference type="SAM" id="Phobius"/>
    </source>
</evidence>
<evidence type="ECO:0000313" key="4">
    <source>
        <dbReference type="Proteomes" id="UP001152795"/>
    </source>
</evidence>
<evidence type="ECO:0000313" key="3">
    <source>
        <dbReference type="EMBL" id="CAB4027332.1"/>
    </source>
</evidence>
<sequence length="129" mass="14949">MLQNNKEKRWTRTNHTCTTNRLIRHRKAATQKSSLFMEDDSSVTDIDEEDAEEDDESGAPKIVFVLLAVSGAFLFLAVLVGICLWWINRRNKTKKLTKDRVSVNYKYDPMKRTDRQSIITDPTVTNDLE</sequence>
<keyword evidence="2" id="KW-0472">Membrane</keyword>
<dbReference type="Proteomes" id="UP001152795">
    <property type="component" value="Unassembled WGS sequence"/>
</dbReference>
<dbReference type="EMBL" id="CACRXK020014742">
    <property type="protein sequence ID" value="CAB4027332.1"/>
    <property type="molecule type" value="Genomic_DNA"/>
</dbReference>
<feature type="compositionally biased region" description="Acidic residues" evidence="1">
    <location>
        <begin position="37"/>
        <end position="57"/>
    </location>
</feature>
<keyword evidence="4" id="KW-1185">Reference proteome</keyword>
<feature type="transmembrane region" description="Helical" evidence="2">
    <location>
        <begin position="62"/>
        <end position="87"/>
    </location>
</feature>
<comment type="caution">
    <text evidence="3">The sequence shown here is derived from an EMBL/GenBank/DDBJ whole genome shotgun (WGS) entry which is preliminary data.</text>
</comment>
<dbReference type="AlphaFoldDB" id="A0A6S7KJ28"/>
<gene>
    <name evidence="3" type="ORF">PACLA_8A049972</name>
</gene>
<feature type="region of interest" description="Disordered" evidence="1">
    <location>
        <begin position="29"/>
        <end position="57"/>
    </location>
</feature>